<keyword evidence="4" id="KW-1185">Reference proteome</keyword>
<feature type="compositionally biased region" description="Polar residues" evidence="1">
    <location>
        <begin position="647"/>
        <end position="657"/>
    </location>
</feature>
<evidence type="ECO:0000259" key="2">
    <source>
        <dbReference type="Pfam" id="PF06985"/>
    </source>
</evidence>
<dbReference type="InterPro" id="IPR052895">
    <property type="entry name" value="HetReg/Transcr_Mod"/>
</dbReference>
<dbReference type="Pfam" id="PF06985">
    <property type="entry name" value="HET"/>
    <property type="match status" value="1"/>
</dbReference>
<dbReference type="InterPro" id="IPR010730">
    <property type="entry name" value="HET"/>
</dbReference>
<organism evidence="3 4">
    <name type="scientific">Lepidopterella palustris CBS 459.81</name>
    <dbReference type="NCBI Taxonomy" id="1314670"/>
    <lineage>
        <taxon>Eukaryota</taxon>
        <taxon>Fungi</taxon>
        <taxon>Dikarya</taxon>
        <taxon>Ascomycota</taxon>
        <taxon>Pezizomycotina</taxon>
        <taxon>Dothideomycetes</taxon>
        <taxon>Pleosporomycetidae</taxon>
        <taxon>Mytilinidiales</taxon>
        <taxon>Argynnaceae</taxon>
        <taxon>Lepidopterella</taxon>
    </lineage>
</organism>
<proteinExistence type="predicted"/>
<dbReference type="EMBL" id="KV745783">
    <property type="protein sequence ID" value="OCK73425.1"/>
    <property type="molecule type" value="Genomic_DNA"/>
</dbReference>
<feature type="region of interest" description="Disordered" evidence="1">
    <location>
        <begin position="645"/>
        <end position="699"/>
    </location>
</feature>
<dbReference type="PANTHER" id="PTHR24148:SF64">
    <property type="entry name" value="HETEROKARYON INCOMPATIBILITY DOMAIN-CONTAINING PROTEIN"/>
    <property type="match status" value="1"/>
</dbReference>
<feature type="compositionally biased region" description="Basic and acidic residues" evidence="1">
    <location>
        <begin position="713"/>
        <end position="722"/>
    </location>
</feature>
<name>A0A8E2DXI3_9PEZI</name>
<evidence type="ECO:0000313" key="4">
    <source>
        <dbReference type="Proteomes" id="UP000250266"/>
    </source>
</evidence>
<evidence type="ECO:0000256" key="1">
    <source>
        <dbReference type="SAM" id="MobiDB-lite"/>
    </source>
</evidence>
<dbReference type="AlphaFoldDB" id="A0A8E2DXI3"/>
<feature type="compositionally biased region" description="Polar residues" evidence="1">
    <location>
        <begin position="689"/>
        <end position="698"/>
    </location>
</feature>
<gene>
    <name evidence="3" type="ORF">K432DRAFT_410707</name>
</gene>
<feature type="compositionally biased region" description="Basic and acidic residues" evidence="1">
    <location>
        <begin position="765"/>
        <end position="777"/>
    </location>
</feature>
<reference evidence="3 4" key="1">
    <citation type="journal article" date="2016" name="Nat. Commun.">
        <title>Ectomycorrhizal ecology is imprinted in the genome of the dominant symbiotic fungus Cenococcum geophilum.</title>
        <authorList>
            <consortium name="DOE Joint Genome Institute"/>
            <person name="Peter M."/>
            <person name="Kohler A."/>
            <person name="Ohm R.A."/>
            <person name="Kuo A."/>
            <person name="Krutzmann J."/>
            <person name="Morin E."/>
            <person name="Arend M."/>
            <person name="Barry K.W."/>
            <person name="Binder M."/>
            <person name="Choi C."/>
            <person name="Clum A."/>
            <person name="Copeland A."/>
            <person name="Grisel N."/>
            <person name="Haridas S."/>
            <person name="Kipfer T."/>
            <person name="LaButti K."/>
            <person name="Lindquist E."/>
            <person name="Lipzen A."/>
            <person name="Maire R."/>
            <person name="Meier B."/>
            <person name="Mihaltcheva S."/>
            <person name="Molinier V."/>
            <person name="Murat C."/>
            <person name="Poggeler S."/>
            <person name="Quandt C.A."/>
            <person name="Sperisen C."/>
            <person name="Tritt A."/>
            <person name="Tisserant E."/>
            <person name="Crous P.W."/>
            <person name="Henrissat B."/>
            <person name="Nehls U."/>
            <person name="Egli S."/>
            <person name="Spatafora J.W."/>
            <person name="Grigoriev I.V."/>
            <person name="Martin F.M."/>
        </authorList>
    </citation>
    <scope>NUCLEOTIDE SEQUENCE [LARGE SCALE GENOMIC DNA]</scope>
    <source>
        <strain evidence="3 4">CBS 459.81</strain>
    </source>
</reference>
<feature type="compositionally biased region" description="Polar residues" evidence="1">
    <location>
        <begin position="667"/>
        <end position="676"/>
    </location>
</feature>
<dbReference type="PANTHER" id="PTHR24148">
    <property type="entry name" value="ANKYRIN REPEAT DOMAIN-CONTAINING PROTEIN 39 HOMOLOG-RELATED"/>
    <property type="match status" value="1"/>
</dbReference>
<dbReference type="OrthoDB" id="3945308at2759"/>
<feature type="region of interest" description="Disordered" evidence="1">
    <location>
        <begin position="806"/>
        <end position="831"/>
    </location>
</feature>
<accession>A0A8E2DXI3</accession>
<protein>
    <submittedName>
        <fullName evidence="3">HET-domain-containing protein</fullName>
    </submittedName>
</protein>
<feature type="domain" description="Heterokaryon incompatibility" evidence="2">
    <location>
        <begin position="46"/>
        <end position="207"/>
    </location>
</feature>
<dbReference type="Proteomes" id="UP000250266">
    <property type="component" value="Unassembled WGS sequence"/>
</dbReference>
<feature type="region of interest" description="Disordered" evidence="1">
    <location>
        <begin position="713"/>
        <end position="777"/>
    </location>
</feature>
<evidence type="ECO:0000313" key="3">
    <source>
        <dbReference type="EMBL" id="OCK73425.1"/>
    </source>
</evidence>
<sequence>MSPHNIYSQLNDHDSIRLLELTRVYQGNSPFYGRLITTRLHDGPDYFALSYVWGKRSSDDPILLLDNQPLQIRVSLWQALKELTARVNTIRLWIDQICINQDNKTEKEQQVQLMSRIYKHARQVIGWLGNHDNDSHLAFKLLHMLGLSSIVHGPQAHLEWQRAAHALVETGHLHSMDDLFDPNRRPIQATASLVQRPWFHRLWIVQEVTLASTLELCCGNSSIPGHVFFNAIRILCSVVTDPPMPWLLKPYRNAYKLGQLREQVSAGKNYSFPHLAQTLSGWNCEKSHDRLNALFGLVFRDTPAWFTPSYSMSGPKLYATFAIDHIRTTRGLDILHFAGCGDSDAHDLFQYEGQVVLQANPPADDIPSWVPDWRVQSRPLTLLTNLENASIGFSATESDPEFKLNSQILLVRAREMDKIRACGCPYYESLGRRLKVTEHETFKHWFSLAKMFLKNADVESMFASTLVMDGKVAVMERKELGVNSTDVTSLFGHWAARNLDEIRPPCGEGWKDGGDDSNRYGYIAEEICRNRTFFITEAGRLGLGSVHVSPGASIYLIHGLKAPFELTTLQNDVCSKLNRLLDTNPKHSQLICNQTRILSAAIDSVAMCHIATSNVVEGEPYRDEDFIEASKLFLTDSLFLSPELDEGTSNQISSHEVCSTPPHGINTIPSISTESTPQPPSCGAEFRSPSATTTSSIHSPEILQQRLSTLSHDHTDNQKGEQEQELTQSYEQHREEPQQSPNHEPQCAERDEQYQVCDEGQDQEQLDKTFERRSVTEECPKEISFTIHELEQQRIARQKETAQLVANNRNTQQTKLGNQPKTATTRSDMTMPQQLRNKRNANQELKKSAPKRLKREILREIPSIPYCKFPLGEIYQTFADRSSSDNPDRLWLLTRLFFAIASQDAFVQLRNACLAIRDSSNAILLPSTNTVSANMESLDQLDISLATVFVIKRFHLVGLMEARTQLEQNYRLHQVRQTRRLRHEKRTSEQENCGRAASRALKDMLAQAYPDLKAHTVDYNRQLTSLKNRLSQGRNWHMLAARFGTGVLALVPTDGDFNVHDRDIERLPVDDFKLLLEILDKQRGGFLCKCSHQMAHFLNLLSRPNRDRKYVLEKVDGARVKQEPFDSLGLIGYLELDK</sequence>